<sequence>MTGGAGWATVRGYDEGWRVMGRRTVGRRAMAWHNRAFTAAAAAVAVAVCATIGSTGQAAAAARTQTTAAAGAQTTAAATPTPYAFAEDATTVKGTADTTDAEQLAPGKTYRSSIGRDAKLYYRLELDDTSNAYVSATAVPRPGTTVSYSDGVKVSVQDGNSRNCSFSGTTHFGATQSPHPIAAWASRETSGNQYACQTAGTYYVVVTRSGTTGSSSGDWDLELSYVSEPSLKKAAGPTSAPEAWNSASPDALAGSPKRRKGGTGFTTATSLRQGIWQDWISPGQTLFYKVPVDWGQQLYATADLGSSSHSNGGNVGTALVMSLYNPVRGFVDDIGAGYDGGQRSAALDPLPPVAYENRYAFNDRVSGMRFAGSYYLVVHLAAQVADKIGDGPFGLTLRVRVDGTAQTGPAYAGQAAPRDAFDVPAEDSDATADGTVGGSTGTGDGAGGDSSGTMKLVAAGGIGTGSVLVLALGVWRVVARRRARVAPEDADTASAPVQTQPQPQTQMQTPAPWERGAPRGW</sequence>
<keyword evidence="2" id="KW-1133">Transmembrane helix</keyword>
<feature type="region of interest" description="Disordered" evidence="1">
    <location>
        <begin position="232"/>
        <end position="264"/>
    </location>
</feature>
<feature type="compositionally biased region" description="Gly residues" evidence="1">
    <location>
        <begin position="435"/>
        <end position="448"/>
    </location>
</feature>
<name>A0AB39S9A7_9ACTN</name>
<evidence type="ECO:0008006" key="4">
    <source>
        <dbReference type="Google" id="ProtNLM"/>
    </source>
</evidence>
<feature type="region of interest" description="Disordered" evidence="1">
    <location>
        <begin position="424"/>
        <end position="448"/>
    </location>
</feature>
<protein>
    <recommendedName>
        <fullName evidence="4">Peptidase C-terminal archaeal/bacterial domain-containing protein</fullName>
    </recommendedName>
</protein>
<feature type="region of interest" description="Disordered" evidence="1">
    <location>
        <begin position="485"/>
        <end position="521"/>
    </location>
</feature>
<feature type="compositionally biased region" description="Low complexity" evidence="1">
    <location>
        <begin position="492"/>
        <end position="512"/>
    </location>
</feature>
<evidence type="ECO:0000256" key="2">
    <source>
        <dbReference type="SAM" id="Phobius"/>
    </source>
</evidence>
<keyword evidence="2" id="KW-0812">Transmembrane</keyword>
<dbReference type="RefSeq" id="WP_369260630.1">
    <property type="nucleotide sequence ID" value="NZ_CP163440.1"/>
</dbReference>
<feature type="transmembrane region" description="Helical" evidence="2">
    <location>
        <begin position="456"/>
        <end position="475"/>
    </location>
</feature>
<proteinExistence type="predicted"/>
<keyword evidence="2" id="KW-0472">Membrane</keyword>
<accession>A0AB39S9A7</accession>
<dbReference type="AlphaFoldDB" id="A0AB39S9A7"/>
<evidence type="ECO:0000313" key="3">
    <source>
        <dbReference type="EMBL" id="XDQ63909.1"/>
    </source>
</evidence>
<evidence type="ECO:0000256" key="1">
    <source>
        <dbReference type="SAM" id="MobiDB-lite"/>
    </source>
</evidence>
<gene>
    <name evidence="3" type="ORF">AB5J50_25545</name>
</gene>
<organism evidence="3">
    <name type="scientific">Streptomyces sp. R35</name>
    <dbReference type="NCBI Taxonomy" id="3238630"/>
    <lineage>
        <taxon>Bacteria</taxon>
        <taxon>Bacillati</taxon>
        <taxon>Actinomycetota</taxon>
        <taxon>Actinomycetes</taxon>
        <taxon>Kitasatosporales</taxon>
        <taxon>Streptomycetaceae</taxon>
        <taxon>Streptomyces</taxon>
    </lineage>
</organism>
<reference evidence="3" key="1">
    <citation type="submission" date="2024-07" db="EMBL/GenBank/DDBJ databases">
        <authorList>
            <person name="Yu S.T."/>
        </authorList>
    </citation>
    <scope>NUCLEOTIDE SEQUENCE</scope>
    <source>
        <strain evidence="3">R35</strain>
    </source>
</reference>
<dbReference type="EMBL" id="CP163440">
    <property type="protein sequence ID" value="XDQ63909.1"/>
    <property type="molecule type" value="Genomic_DNA"/>
</dbReference>